<dbReference type="InterPro" id="IPR026043">
    <property type="entry name" value="NadR"/>
</dbReference>
<evidence type="ECO:0000259" key="2">
    <source>
        <dbReference type="Pfam" id="PF08279"/>
    </source>
</evidence>
<dbReference type="Gene3D" id="1.10.10.10">
    <property type="entry name" value="Winged helix-like DNA-binding domain superfamily/Winged helix DNA-binding domain"/>
    <property type="match status" value="1"/>
</dbReference>
<comment type="caution">
    <text evidence="3">The sequence shown here is derived from an EMBL/GenBank/DDBJ whole genome shotgun (WGS) entry which is preliminary data.</text>
</comment>
<gene>
    <name evidence="3" type="ORF">H9X83_07090</name>
</gene>
<dbReference type="Gene3D" id="3.30.1340.20">
    <property type="entry name" value="3H domain"/>
    <property type="match status" value="1"/>
</dbReference>
<dbReference type="EMBL" id="JACSNV010000008">
    <property type="protein sequence ID" value="MBM6877924.1"/>
    <property type="molecule type" value="Genomic_DNA"/>
</dbReference>
<dbReference type="PIRSF" id="PIRSF037847">
    <property type="entry name" value="NiaR"/>
    <property type="match status" value="1"/>
</dbReference>
<feature type="domain" description="3H" evidence="1">
    <location>
        <begin position="72"/>
        <end position="168"/>
    </location>
</feature>
<evidence type="ECO:0000313" key="4">
    <source>
        <dbReference type="Proteomes" id="UP000729290"/>
    </source>
</evidence>
<evidence type="ECO:0000259" key="1">
    <source>
        <dbReference type="Pfam" id="PF02829"/>
    </source>
</evidence>
<name>A0ABS2GBQ5_9FIRM</name>
<organism evidence="3 4">
    <name type="scientific">Anaerotignum lactatifermentans</name>
    <dbReference type="NCBI Taxonomy" id="160404"/>
    <lineage>
        <taxon>Bacteria</taxon>
        <taxon>Bacillati</taxon>
        <taxon>Bacillota</taxon>
        <taxon>Clostridia</taxon>
        <taxon>Lachnospirales</taxon>
        <taxon>Anaerotignaceae</taxon>
        <taxon>Anaerotignum</taxon>
    </lineage>
</organism>
<dbReference type="PANTHER" id="PTHR40068">
    <property type="entry name" value="TRANSCRIPTION REPRESSOR NIAR-RELATED"/>
    <property type="match status" value="1"/>
</dbReference>
<proteinExistence type="predicted"/>
<dbReference type="SUPFAM" id="SSF46785">
    <property type="entry name" value="Winged helix' DNA-binding domain"/>
    <property type="match status" value="1"/>
</dbReference>
<dbReference type="Proteomes" id="UP000729290">
    <property type="component" value="Unassembled WGS sequence"/>
</dbReference>
<dbReference type="InterPro" id="IPR036388">
    <property type="entry name" value="WH-like_DNA-bd_sf"/>
</dbReference>
<reference evidence="3 4" key="1">
    <citation type="journal article" date="2021" name="Sci. Rep.">
        <title>The distribution of antibiotic resistance genes in chicken gut microbiota commensals.</title>
        <authorList>
            <person name="Juricova H."/>
            <person name="Matiasovicova J."/>
            <person name="Kubasova T."/>
            <person name="Cejkova D."/>
            <person name="Rychlik I."/>
        </authorList>
    </citation>
    <scope>NUCLEOTIDE SEQUENCE [LARGE SCALE GENOMIC DNA]</scope>
    <source>
        <strain evidence="3 4">An431b</strain>
    </source>
</reference>
<dbReference type="InterPro" id="IPR035922">
    <property type="entry name" value="3H_dom_sf"/>
</dbReference>
<dbReference type="SUPFAM" id="SSF75500">
    <property type="entry name" value="Putative transcriptional regulator TM1602, C-terminal domain"/>
    <property type="match status" value="1"/>
</dbReference>
<accession>A0ABS2GBQ5</accession>
<dbReference type="InterPro" id="IPR036390">
    <property type="entry name" value="WH_DNA-bd_sf"/>
</dbReference>
<evidence type="ECO:0000313" key="3">
    <source>
        <dbReference type="EMBL" id="MBM6877924.1"/>
    </source>
</evidence>
<dbReference type="Pfam" id="PF08279">
    <property type="entry name" value="HTH_11"/>
    <property type="match status" value="1"/>
</dbReference>
<feature type="domain" description="Helix-turn-helix type 11" evidence="2">
    <location>
        <begin position="6"/>
        <end position="58"/>
    </location>
</feature>
<keyword evidence="4" id="KW-1185">Reference proteome</keyword>
<sequence length="171" mass="19270">MKSEERRQKIKEMLENSTQPLSGKTLADTFGVTRQVIVKDMGIIKAEGMKIIPTARGYLLEKNTDNLKKREIQVCHSKEEIEKELQIIVDLGGNILQTHVNHPIYGTVGESLNIKSRKDIMDFLHKTEETGCMPLLELTKGVHTHLIAAEEETTLDEICTALKKTGFLLSQ</sequence>
<protein>
    <submittedName>
        <fullName evidence="3">Transcription repressor NadR</fullName>
    </submittedName>
</protein>
<dbReference type="InterPro" id="IPR004173">
    <property type="entry name" value="3H_domain"/>
</dbReference>
<dbReference type="PANTHER" id="PTHR40068:SF1">
    <property type="entry name" value="TRANSCRIPTION REPRESSOR NIAR-RELATED"/>
    <property type="match status" value="1"/>
</dbReference>
<dbReference type="RefSeq" id="WP_205132755.1">
    <property type="nucleotide sequence ID" value="NZ_JACSNT010000002.1"/>
</dbReference>
<dbReference type="Pfam" id="PF02829">
    <property type="entry name" value="3H"/>
    <property type="match status" value="1"/>
</dbReference>
<dbReference type="InterPro" id="IPR013196">
    <property type="entry name" value="HTH_11"/>
</dbReference>